<dbReference type="InterPro" id="IPR011990">
    <property type="entry name" value="TPR-like_helical_dom_sf"/>
</dbReference>
<keyword evidence="1" id="KW-0677">Repeat</keyword>
<evidence type="ECO:0000256" key="1">
    <source>
        <dbReference type="ARBA" id="ARBA00022737"/>
    </source>
</evidence>
<evidence type="ECO:0000259" key="3">
    <source>
        <dbReference type="Pfam" id="PF17177"/>
    </source>
</evidence>
<accession>A0A830H9R4</accession>
<dbReference type="AlphaFoldDB" id="A0A830H9R4"/>
<sequence length="255" mass="28144">MKAATCRKLTTAVRQLRRSAVAPLALERKPLKAAAAAADAAAFPEQWESAKTPKQRVDALLEVSVDDRDDEWRTNLLTMTTSHIKELGRKRRAKEAIEALTTLGRNGVKPDTVAATALLDACSRSGEVELTKSVFDRLFRPYDYESDDAEASTSSLIAPDEVTFTILLRTLMKTEPPQWSAASALLIKMEHEYGMPPSTNLFNILLYTCARVNDTDRGLALLDKMQDIGVPADEGSLAAVSKRKALRAQVKRMLR</sequence>
<dbReference type="InterPro" id="IPR033443">
    <property type="entry name" value="PROP1-like_PPR_dom"/>
</dbReference>
<comment type="caution">
    <text evidence="4">The sequence shown here is derived from an EMBL/GenBank/DDBJ whole genome shotgun (WGS) entry which is preliminary data.</text>
</comment>
<dbReference type="Pfam" id="PF17177">
    <property type="entry name" value="PPR_long"/>
    <property type="match status" value="1"/>
</dbReference>
<dbReference type="InterPro" id="IPR002885">
    <property type="entry name" value="PPR_rpt"/>
</dbReference>
<proteinExistence type="predicted"/>
<protein>
    <recommendedName>
        <fullName evidence="3">PROP1-like PPR domain-containing protein</fullName>
    </recommendedName>
</protein>
<dbReference type="OrthoDB" id="185373at2759"/>
<organism evidence="4 5">
    <name type="scientific">Pycnococcus provasolii</name>
    <dbReference type="NCBI Taxonomy" id="41880"/>
    <lineage>
        <taxon>Eukaryota</taxon>
        <taxon>Viridiplantae</taxon>
        <taxon>Chlorophyta</taxon>
        <taxon>Pseudoscourfieldiophyceae</taxon>
        <taxon>Pseudoscourfieldiales</taxon>
        <taxon>Pycnococcaceae</taxon>
        <taxon>Pycnococcus</taxon>
    </lineage>
</organism>
<feature type="domain" description="PROP1-like PPR" evidence="3">
    <location>
        <begin position="83"/>
        <end position="242"/>
    </location>
</feature>
<keyword evidence="5" id="KW-1185">Reference proteome</keyword>
<dbReference type="EMBL" id="BNJQ01000004">
    <property type="protein sequence ID" value="GHP03173.1"/>
    <property type="molecule type" value="Genomic_DNA"/>
</dbReference>
<dbReference type="PANTHER" id="PTHR47938">
    <property type="entry name" value="RESPIRATORY COMPLEX I CHAPERONE (CIA84), PUTATIVE (AFU_ORTHOLOGUE AFUA_2G06020)-RELATED"/>
    <property type="match status" value="1"/>
</dbReference>
<evidence type="ECO:0000313" key="4">
    <source>
        <dbReference type="EMBL" id="GHP03173.1"/>
    </source>
</evidence>
<dbReference type="Proteomes" id="UP000660262">
    <property type="component" value="Unassembled WGS sequence"/>
</dbReference>
<gene>
    <name evidence="4" type="ORF">PPROV_000192800</name>
</gene>
<dbReference type="PROSITE" id="PS51375">
    <property type="entry name" value="PPR"/>
    <property type="match status" value="1"/>
</dbReference>
<name>A0A830H9R4_9CHLO</name>
<dbReference type="PANTHER" id="PTHR47938:SF35">
    <property type="entry name" value="PENTATRICOPEPTIDE REPEAT-CONTAINING PROTEIN 4, MITOCHONDRIAL-RELATED"/>
    <property type="match status" value="1"/>
</dbReference>
<evidence type="ECO:0000313" key="5">
    <source>
        <dbReference type="Proteomes" id="UP000660262"/>
    </source>
</evidence>
<evidence type="ECO:0000256" key="2">
    <source>
        <dbReference type="PROSITE-ProRule" id="PRU00708"/>
    </source>
</evidence>
<dbReference type="Gene3D" id="1.25.40.10">
    <property type="entry name" value="Tetratricopeptide repeat domain"/>
    <property type="match status" value="1"/>
</dbReference>
<feature type="repeat" description="PPR" evidence="2">
    <location>
        <begin position="198"/>
        <end position="232"/>
    </location>
</feature>
<reference evidence="4" key="1">
    <citation type="submission" date="2020-10" db="EMBL/GenBank/DDBJ databases">
        <title>Unveiling of a novel bifunctional photoreceptor, Dualchrome1, isolated from a cosmopolitan green alga.</title>
        <authorList>
            <person name="Suzuki S."/>
            <person name="Kawachi M."/>
        </authorList>
    </citation>
    <scope>NUCLEOTIDE SEQUENCE</scope>
    <source>
        <strain evidence="4">NIES 2893</strain>
    </source>
</reference>
<dbReference type="GO" id="GO:0003729">
    <property type="term" value="F:mRNA binding"/>
    <property type="evidence" value="ECO:0007669"/>
    <property type="project" value="TreeGrafter"/>
</dbReference>